<keyword evidence="5" id="KW-0479">Metal-binding</keyword>
<dbReference type="GO" id="GO:0000287">
    <property type="term" value="F:magnesium ion binding"/>
    <property type="evidence" value="ECO:0007669"/>
    <property type="project" value="TreeGrafter"/>
</dbReference>
<organism evidence="11 12">
    <name type="scientific">Rosistilla ulvae</name>
    <dbReference type="NCBI Taxonomy" id="1930277"/>
    <lineage>
        <taxon>Bacteria</taxon>
        <taxon>Pseudomonadati</taxon>
        <taxon>Planctomycetota</taxon>
        <taxon>Planctomycetia</taxon>
        <taxon>Pirellulales</taxon>
        <taxon>Pirellulaceae</taxon>
        <taxon>Rosistilla</taxon>
    </lineage>
</organism>
<accession>A0A517M8M7</accession>
<reference evidence="11 12" key="1">
    <citation type="submission" date="2019-02" db="EMBL/GenBank/DDBJ databases">
        <title>Deep-cultivation of Planctomycetes and their phenomic and genomic characterization uncovers novel biology.</title>
        <authorList>
            <person name="Wiegand S."/>
            <person name="Jogler M."/>
            <person name="Boedeker C."/>
            <person name="Pinto D."/>
            <person name="Vollmers J."/>
            <person name="Rivas-Marin E."/>
            <person name="Kohn T."/>
            <person name="Peeters S.H."/>
            <person name="Heuer A."/>
            <person name="Rast P."/>
            <person name="Oberbeckmann S."/>
            <person name="Bunk B."/>
            <person name="Jeske O."/>
            <person name="Meyerdierks A."/>
            <person name="Storesund J.E."/>
            <person name="Kallscheuer N."/>
            <person name="Luecker S."/>
            <person name="Lage O.M."/>
            <person name="Pohl T."/>
            <person name="Merkel B.J."/>
            <person name="Hornburger P."/>
            <person name="Mueller R.-W."/>
            <person name="Bruemmer F."/>
            <person name="Labrenz M."/>
            <person name="Spormann A.M."/>
            <person name="Op den Camp H."/>
            <person name="Overmann J."/>
            <person name="Amann R."/>
            <person name="Jetten M.S.M."/>
            <person name="Mascher T."/>
            <person name="Medema M.H."/>
            <person name="Devos D.P."/>
            <person name="Kaster A.-K."/>
            <person name="Ovreas L."/>
            <person name="Rohde M."/>
            <person name="Galperin M.Y."/>
            <person name="Jogler C."/>
        </authorList>
    </citation>
    <scope>NUCLEOTIDE SEQUENCE [LARGE SCALE GENOMIC DNA]</scope>
    <source>
        <strain evidence="11 12">EC9</strain>
    </source>
</reference>
<comment type="catalytic activity">
    <reaction evidence="9">
        <text>O-phospho-L-serine + H2O = L-serine + phosphate</text>
        <dbReference type="Rhea" id="RHEA:21208"/>
        <dbReference type="ChEBI" id="CHEBI:15377"/>
        <dbReference type="ChEBI" id="CHEBI:33384"/>
        <dbReference type="ChEBI" id="CHEBI:43474"/>
        <dbReference type="ChEBI" id="CHEBI:57524"/>
        <dbReference type="EC" id="3.1.3.3"/>
    </reaction>
</comment>
<dbReference type="SUPFAM" id="SSF56784">
    <property type="entry name" value="HAD-like"/>
    <property type="match status" value="1"/>
</dbReference>
<evidence type="ECO:0000256" key="4">
    <source>
        <dbReference type="ARBA" id="ARBA00022605"/>
    </source>
</evidence>
<keyword evidence="7" id="KW-0460">Magnesium</keyword>
<keyword evidence="4" id="KW-0028">Amino-acid biosynthesis</keyword>
<dbReference type="EC" id="3.1.3.3" evidence="3"/>
<evidence type="ECO:0000256" key="2">
    <source>
        <dbReference type="ARBA" id="ARBA00005135"/>
    </source>
</evidence>
<dbReference type="PANTHER" id="PTHR43344:SF2">
    <property type="entry name" value="PHOSPHOSERINE PHOSPHATASE"/>
    <property type="match status" value="1"/>
</dbReference>
<evidence type="ECO:0000256" key="7">
    <source>
        <dbReference type="ARBA" id="ARBA00022842"/>
    </source>
</evidence>
<dbReference type="AlphaFoldDB" id="A0A517M8M7"/>
<sequence>MVTRRHLRRIADVGTQHHVIEDTTSTEAKMSIAVTQSDRFHLDSDTRSELPEPAKGGRAKHYLLASDFDQTLSFNDSGEVLSEMLGLPDFERKVKGLASSHLVQQGGELTYLLLHDPDYRQVRREHLVEAGRRIRLKKNLGPLMDLLDRGIDGHRFTFYVVSASPEEVVRSALEGIVPADRIFGTRLNFDPDSGEISSVAQLTAGYGKVTALDELQAQLGVSWDRIVYVGDGSSDVHVMLHVNRCDGYTIAVSENQHLAPIARRTVLSDNAFSVLIPILEDVMGWTDRSKIRELFEASGLDVHGWEKSQVDRLTILPTDADTRDASSAAAAS</sequence>
<dbReference type="GO" id="GO:0006564">
    <property type="term" value="P:L-serine biosynthetic process"/>
    <property type="evidence" value="ECO:0007669"/>
    <property type="project" value="UniProtKB-KW"/>
</dbReference>
<dbReference type="Proteomes" id="UP000319557">
    <property type="component" value="Chromosome"/>
</dbReference>
<dbReference type="PANTHER" id="PTHR43344">
    <property type="entry name" value="PHOSPHOSERINE PHOSPHATASE"/>
    <property type="match status" value="1"/>
</dbReference>
<protein>
    <recommendedName>
        <fullName evidence="3">phosphoserine phosphatase</fullName>
        <ecNumber evidence="3">3.1.3.3</ecNumber>
    </recommendedName>
</protein>
<evidence type="ECO:0000256" key="3">
    <source>
        <dbReference type="ARBA" id="ARBA00012640"/>
    </source>
</evidence>
<evidence type="ECO:0000256" key="10">
    <source>
        <dbReference type="ARBA" id="ARBA00048523"/>
    </source>
</evidence>
<evidence type="ECO:0000313" key="11">
    <source>
        <dbReference type="EMBL" id="QDS91219.1"/>
    </source>
</evidence>
<proteinExistence type="predicted"/>
<dbReference type="Pfam" id="PF12710">
    <property type="entry name" value="HAD"/>
    <property type="match status" value="1"/>
</dbReference>
<evidence type="ECO:0000313" key="12">
    <source>
        <dbReference type="Proteomes" id="UP000319557"/>
    </source>
</evidence>
<name>A0A517M8M7_9BACT</name>
<comment type="cofactor">
    <cofactor evidence="1">
        <name>Mg(2+)</name>
        <dbReference type="ChEBI" id="CHEBI:18420"/>
    </cofactor>
</comment>
<gene>
    <name evidence="11" type="ORF">EC9_54430</name>
</gene>
<evidence type="ECO:0000256" key="9">
    <source>
        <dbReference type="ARBA" id="ARBA00048138"/>
    </source>
</evidence>
<dbReference type="GO" id="GO:0005737">
    <property type="term" value="C:cytoplasm"/>
    <property type="evidence" value="ECO:0007669"/>
    <property type="project" value="TreeGrafter"/>
</dbReference>
<dbReference type="InterPro" id="IPR023214">
    <property type="entry name" value="HAD_sf"/>
</dbReference>
<dbReference type="KEGG" id="ruv:EC9_54430"/>
<keyword evidence="8" id="KW-0718">Serine biosynthesis</keyword>
<dbReference type="GO" id="GO:0036424">
    <property type="term" value="F:L-phosphoserine phosphatase activity"/>
    <property type="evidence" value="ECO:0007669"/>
    <property type="project" value="TreeGrafter"/>
</dbReference>
<evidence type="ECO:0000256" key="5">
    <source>
        <dbReference type="ARBA" id="ARBA00022723"/>
    </source>
</evidence>
<comment type="catalytic activity">
    <reaction evidence="10">
        <text>O-phospho-D-serine + H2O = D-serine + phosphate</text>
        <dbReference type="Rhea" id="RHEA:24873"/>
        <dbReference type="ChEBI" id="CHEBI:15377"/>
        <dbReference type="ChEBI" id="CHEBI:35247"/>
        <dbReference type="ChEBI" id="CHEBI:43474"/>
        <dbReference type="ChEBI" id="CHEBI:58680"/>
        <dbReference type="EC" id="3.1.3.3"/>
    </reaction>
</comment>
<comment type="pathway">
    <text evidence="2">Amino-acid biosynthesis; L-serine biosynthesis; L-serine from 3-phospho-D-glycerate: step 3/3.</text>
</comment>
<evidence type="ECO:0000256" key="8">
    <source>
        <dbReference type="ARBA" id="ARBA00023299"/>
    </source>
</evidence>
<dbReference type="EMBL" id="CP036261">
    <property type="protein sequence ID" value="QDS91219.1"/>
    <property type="molecule type" value="Genomic_DNA"/>
</dbReference>
<keyword evidence="12" id="KW-1185">Reference proteome</keyword>
<dbReference type="InterPro" id="IPR050582">
    <property type="entry name" value="HAD-like_SerB"/>
</dbReference>
<keyword evidence="6 11" id="KW-0378">Hydrolase</keyword>
<dbReference type="NCBIfam" id="TIGR01488">
    <property type="entry name" value="HAD-SF-IB"/>
    <property type="match status" value="1"/>
</dbReference>
<dbReference type="InterPro" id="IPR036412">
    <property type="entry name" value="HAD-like_sf"/>
</dbReference>
<evidence type="ECO:0000256" key="6">
    <source>
        <dbReference type="ARBA" id="ARBA00022801"/>
    </source>
</evidence>
<evidence type="ECO:0000256" key="1">
    <source>
        <dbReference type="ARBA" id="ARBA00001946"/>
    </source>
</evidence>
<dbReference type="Gene3D" id="3.40.50.1000">
    <property type="entry name" value="HAD superfamily/HAD-like"/>
    <property type="match status" value="1"/>
</dbReference>